<keyword evidence="11" id="KW-1185">Reference proteome</keyword>
<keyword evidence="8" id="KW-1015">Disulfide bond</keyword>
<dbReference type="PANTHER" id="PTHR22726:SF1">
    <property type="entry name" value="METALLOENDOPEPTIDASE OMA1, MITOCHONDRIAL"/>
    <property type="match status" value="1"/>
</dbReference>
<accession>A0A8H4RCQ4</accession>
<evidence type="ECO:0000259" key="9">
    <source>
        <dbReference type="Pfam" id="PF01435"/>
    </source>
</evidence>
<comment type="caution">
    <text evidence="10">The sequence shown here is derived from an EMBL/GenBank/DDBJ whole genome shotgun (WGS) entry which is preliminary data.</text>
</comment>
<dbReference type="GO" id="GO:0005576">
    <property type="term" value="C:extracellular region"/>
    <property type="evidence" value="ECO:0007669"/>
    <property type="project" value="InterPro"/>
</dbReference>
<reference evidence="10 11" key="1">
    <citation type="submission" date="2020-03" db="EMBL/GenBank/DDBJ databases">
        <title>Draft Genome Sequence of Cudoniella acicularis.</title>
        <authorList>
            <person name="Buettner E."/>
            <person name="Kellner H."/>
        </authorList>
    </citation>
    <scope>NUCLEOTIDE SEQUENCE [LARGE SCALE GENOMIC DNA]</scope>
    <source>
        <strain evidence="10 11">DSM 108380</strain>
    </source>
</reference>
<dbReference type="CDD" id="cd23508">
    <property type="entry name" value="hydrophobin_II"/>
    <property type="match status" value="1"/>
</dbReference>
<dbReference type="Pfam" id="PF06766">
    <property type="entry name" value="Hydrophobin_2"/>
    <property type="match status" value="1"/>
</dbReference>
<feature type="domain" description="Peptidase M48" evidence="9">
    <location>
        <begin position="84"/>
        <end position="217"/>
    </location>
</feature>
<proteinExistence type="inferred from homology"/>
<gene>
    <name evidence="10" type="ORF">G7Y89_g10473</name>
</gene>
<dbReference type="Pfam" id="PF01435">
    <property type="entry name" value="Peptidase_M48"/>
    <property type="match status" value="1"/>
</dbReference>
<dbReference type="GO" id="GO:0016020">
    <property type="term" value="C:membrane"/>
    <property type="evidence" value="ECO:0007669"/>
    <property type="project" value="TreeGrafter"/>
</dbReference>
<evidence type="ECO:0000256" key="1">
    <source>
        <dbReference type="ARBA" id="ARBA00001947"/>
    </source>
</evidence>
<dbReference type="EMBL" id="JAAMPI010000928">
    <property type="protein sequence ID" value="KAF4627680.1"/>
    <property type="molecule type" value="Genomic_DNA"/>
</dbReference>
<dbReference type="Gene3D" id="3.20.120.10">
    <property type="entry name" value="Hydrophobin"/>
    <property type="match status" value="1"/>
</dbReference>
<keyword evidence="5" id="KW-0378">Hydrolase</keyword>
<evidence type="ECO:0000256" key="8">
    <source>
        <dbReference type="ARBA" id="ARBA00023157"/>
    </source>
</evidence>
<keyword evidence="3" id="KW-0645">Protease</keyword>
<sequence length="464" mass="52361">MMFGGATIILLAARGIYLYLRAHFDRVPITNRKRLLWYGGEDDEEIGLAIQQWILNQGEKKYQPPADDPITKGVQEVLEKFLQVELVKHLQFNLYAYDDFGLQAGKIFISTRCLSTCETLGQVAAILAHEITHIIARHSSEKRSSRLFAYKTARWFGFKGNLGEDPKMQRIHESEADHTGLVIMTEAGFDPQERLDRELKKGTDPYPEFLSTHPSIVDNFDDSTLLMQLLLWLTSSREPLACGHGTSVFRTLKTLEPSSMYGFTPRHRYLCLGISDEAMMLIASVHACRGPGIADTMGIPTNELGAESRMKWRWSRHPQFRLASKQESSDGAFFHRMSFEPLTGPVHIPPGVRDRYGIPQTCNALSHLLIPRSPWYTYPRKDDDARGRWTGINCISLAGREFSRPTCIWIGIVSVFSIYDDRFPTPTQPTSVADFVDVCAAIGKIDMCCVLPILEQGLICQSPS</sequence>
<dbReference type="InterPro" id="IPR010636">
    <property type="entry name" value="Class_II_hydrophobin"/>
</dbReference>
<keyword evidence="6" id="KW-0862">Zinc</keyword>
<dbReference type="InterPro" id="IPR051156">
    <property type="entry name" value="Mito/Outer_Membr_Metalloprot"/>
</dbReference>
<evidence type="ECO:0000256" key="2">
    <source>
        <dbReference type="ARBA" id="ARBA00009576"/>
    </source>
</evidence>
<dbReference type="Proteomes" id="UP000566819">
    <property type="component" value="Unassembled WGS sequence"/>
</dbReference>
<name>A0A8H4RCQ4_9HELO</name>
<evidence type="ECO:0000256" key="3">
    <source>
        <dbReference type="ARBA" id="ARBA00022670"/>
    </source>
</evidence>
<dbReference type="SUPFAM" id="SSF101751">
    <property type="entry name" value="Hydrophobin II, HfbII"/>
    <property type="match status" value="1"/>
</dbReference>
<protein>
    <recommendedName>
        <fullName evidence="9">Peptidase M48 domain-containing protein</fullName>
    </recommendedName>
</protein>
<evidence type="ECO:0000256" key="6">
    <source>
        <dbReference type="ARBA" id="ARBA00022833"/>
    </source>
</evidence>
<dbReference type="InterPro" id="IPR036686">
    <property type="entry name" value="Class_II_Hydrophobin_sf"/>
</dbReference>
<dbReference type="PANTHER" id="PTHR22726">
    <property type="entry name" value="METALLOENDOPEPTIDASE OMA1"/>
    <property type="match status" value="1"/>
</dbReference>
<comment type="similarity">
    <text evidence="2">Belongs to the cerato-ulmin hydrophobin family.</text>
</comment>
<comment type="cofactor">
    <cofactor evidence="1">
        <name>Zn(2+)</name>
        <dbReference type="ChEBI" id="CHEBI:29105"/>
    </cofactor>
</comment>
<evidence type="ECO:0000256" key="4">
    <source>
        <dbReference type="ARBA" id="ARBA00022723"/>
    </source>
</evidence>
<keyword evidence="4" id="KW-0479">Metal-binding</keyword>
<dbReference type="GO" id="GO:0051603">
    <property type="term" value="P:proteolysis involved in protein catabolic process"/>
    <property type="evidence" value="ECO:0007669"/>
    <property type="project" value="TreeGrafter"/>
</dbReference>
<dbReference type="GO" id="GO:0004222">
    <property type="term" value="F:metalloendopeptidase activity"/>
    <property type="evidence" value="ECO:0007669"/>
    <property type="project" value="InterPro"/>
</dbReference>
<keyword evidence="7" id="KW-0482">Metalloprotease</keyword>
<evidence type="ECO:0000313" key="10">
    <source>
        <dbReference type="EMBL" id="KAF4627680.1"/>
    </source>
</evidence>
<evidence type="ECO:0000313" key="11">
    <source>
        <dbReference type="Proteomes" id="UP000566819"/>
    </source>
</evidence>
<evidence type="ECO:0000256" key="5">
    <source>
        <dbReference type="ARBA" id="ARBA00022801"/>
    </source>
</evidence>
<dbReference type="OrthoDB" id="3564152at2759"/>
<dbReference type="GO" id="GO:0046872">
    <property type="term" value="F:metal ion binding"/>
    <property type="evidence" value="ECO:0007669"/>
    <property type="project" value="UniProtKB-KW"/>
</dbReference>
<dbReference type="InterPro" id="IPR001915">
    <property type="entry name" value="Peptidase_M48"/>
</dbReference>
<organism evidence="10 11">
    <name type="scientific">Cudoniella acicularis</name>
    <dbReference type="NCBI Taxonomy" id="354080"/>
    <lineage>
        <taxon>Eukaryota</taxon>
        <taxon>Fungi</taxon>
        <taxon>Dikarya</taxon>
        <taxon>Ascomycota</taxon>
        <taxon>Pezizomycotina</taxon>
        <taxon>Leotiomycetes</taxon>
        <taxon>Helotiales</taxon>
        <taxon>Tricladiaceae</taxon>
        <taxon>Cudoniella</taxon>
    </lineage>
</organism>
<evidence type="ECO:0000256" key="7">
    <source>
        <dbReference type="ARBA" id="ARBA00023049"/>
    </source>
</evidence>
<dbReference type="AlphaFoldDB" id="A0A8H4RCQ4"/>